<name>A0ABR3JG32_9AGAR</name>
<feature type="region of interest" description="Disordered" evidence="1">
    <location>
        <begin position="253"/>
        <end position="275"/>
    </location>
</feature>
<dbReference type="EMBL" id="JASNQZ010000008">
    <property type="protein sequence ID" value="KAL0954115.1"/>
    <property type="molecule type" value="Genomic_DNA"/>
</dbReference>
<evidence type="ECO:0008006" key="4">
    <source>
        <dbReference type="Google" id="ProtNLM"/>
    </source>
</evidence>
<protein>
    <recommendedName>
        <fullName evidence="4">F-box domain-containing protein</fullName>
    </recommendedName>
</protein>
<gene>
    <name evidence="2" type="ORF">HGRIS_005261</name>
</gene>
<dbReference type="CDD" id="cd09917">
    <property type="entry name" value="F-box_SF"/>
    <property type="match status" value="1"/>
</dbReference>
<feature type="compositionally biased region" description="Polar residues" evidence="1">
    <location>
        <begin position="263"/>
        <end position="275"/>
    </location>
</feature>
<accession>A0ABR3JG32</accession>
<dbReference type="Proteomes" id="UP001556367">
    <property type="component" value="Unassembled WGS sequence"/>
</dbReference>
<keyword evidence="3" id="KW-1185">Reference proteome</keyword>
<evidence type="ECO:0000313" key="2">
    <source>
        <dbReference type="EMBL" id="KAL0954115.1"/>
    </source>
</evidence>
<evidence type="ECO:0000256" key="1">
    <source>
        <dbReference type="SAM" id="MobiDB-lite"/>
    </source>
</evidence>
<sequence length="275" mass="31788">MISAHTFQTKDLPIDIILELIPHFHLSTLITIRGVSRQWRHLAQVSDLHPVRRGMLDLYLKAIKSPYFLSSRPWTVVNLRCFDRQAYLDALLAQYDWLPMDFSMWLLEWPARAALAYMWPGLPESYEHPSPNWSPCENIFGVNSLSLFPPTLFTVKLESWENDDDPIKITEVPALLLWDDCGRTMEWLMLDKAYGFRGDRAHQILPNAFAIFTTSDGIRHSSTSIHSIQLYHRTAPPTAISVLRARYAERPPSRPLATDLDEFQQSQQRAQTFGH</sequence>
<reference evidence="3" key="1">
    <citation type="submission" date="2024-06" db="EMBL/GenBank/DDBJ databases">
        <title>Multi-omics analyses provide insights into the biosynthesis of the anticancer antibiotic pleurotin in Hohenbuehelia grisea.</title>
        <authorList>
            <person name="Weaver J.A."/>
            <person name="Alberti F."/>
        </authorList>
    </citation>
    <scope>NUCLEOTIDE SEQUENCE [LARGE SCALE GENOMIC DNA]</scope>
    <source>
        <strain evidence="3">T-177</strain>
    </source>
</reference>
<comment type="caution">
    <text evidence="2">The sequence shown here is derived from an EMBL/GenBank/DDBJ whole genome shotgun (WGS) entry which is preliminary data.</text>
</comment>
<evidence type="ECO:0000313" key="3">
    <source>
        <dbReference type="Proteomes" id="UP001556367"/>
    </source>
</evidence>
<dbReference type="SUPFAM" id="SSF81383">
    <property type="entry name" value="F-box domain"/>
    <property type="match status" value="1"/>
</dbReference>
<proteinExistence type="predicted"/>
<organism evidence="2 3">
    <name type="scientific">Hohenbuehelia grisea</name>
    <dbReference type="NCBI Taxonomy" id="104357"/>
    <lineage>
        <taxon>Eukaryota</taxon>
        <taxon>Fungi</taxon>
        <taxon>Dikarya</taxon>
        <taxon>Basidiomycota</taxon>
        <taxon>Agaricomycotina</taxon>
        <taxon>Agaricomycetes</taxon>
        <taxon>Agaricomycetidae</taxon>
        <taxon>Agaricales</taxon>
        <taxon>Pleurotineae</taxon>
        <taxon>Pleurotaceae</taxon>
        <taxon>Hohenbuehelia</taxon>
    </lineage>
</organism>
<dbReference type="InterPro" id="IPR036047">
    <property type="entry name" value="F-box-like_dom_sf"/>
</dbReference>